<keyword evidence="2" id="KW-0812">Transmembrane</keyword>
<proteinExistence type="predicted"/>
<evidence type="ECO:0000313" key="3">
    <source>
        <dbReference type="EMBL" id="GAA4013820.1"/>
    </source>
</evidence>
<keyword evidence="2" id="KW-1133">Transmembrane helix</keyword>
<protein>
    <submittedName>
        <fullName evidence="3">Uncharacterized protein</fullName>
    </submittedName>
</protein>
<reference evidence="4" key="1">
    <citation type="journal article" date="2019" name="Int. J. Syst. Evol. Microbiol.">
        <title>The Global Catalogue of Microorganisms (GCM) 10K type strain sequencing project: providing services to taxonomists for standard genome sequencing and annotation.</title>
        <authorList>
            <consortium name="The Broad Institute Genomics Platform"/>
            <consortium name="The Broad Institute Genome Sequencing Center for Infectious Disease"/>
            <person name="Wu L."/>
            <person name="Ma J."/>
        </authorList>
    </citation>
    <scope>NUCLEOTIDE SEQUENCE [LARGE SCALE GENOMIC DNA]</scope>
    <source>
        <strain evidence="4">JCM 17342</strain>
    </source>
</reference>
<dbReference type="RefSeq" id="WP_344877082.1">
    <property type="nucleotide sequence ID" value="NZ_BAABAL010000016.1"/>
</dbReference>
<keyword evidence="2" id="KW-0472">Membrane</keyword>
<evidence type="ECO:0000256" key="2">
    <source>
        <dbReference type="SAM" id="Phobius"/>
    </source>
</evidence>
<feature type="region of interest" description="Disordered" evidence="1">
    <location>
        <begin position="53"/>
        <end position="87"/>
    </location>
</feature>
<keyword evidence="4" id="KW-1185">Reference proteome</keyword>
<accession>A0ABP7SMF7</accession>
<dbReference type="Proteomes" id="UP001501747">
    <property type="component" value="Unassembled WGS sequence"/>
</dbReference>
<comment type="caution">
    <text evidence="3">The sequence shown here is derived from an EMBL/GenBank/DDBJ whole genome shotgun (WGS) entry which is preliminary data.</text>
</comment>
<feature type="transmembrane region" description="Helical" evidence="2">
    <location>
        <begin position="20"/>
        <end position="49"/>
    </location>
</feature>
<name>A0ABP7SMF7_9PSEU</name>
<sequence>MHDKPLNDKPRRTRSAIGTVGRVVGGVVAAVTVPLATTLGALGAVLFVAAKHSGPEPAPAFGPNPAVEETIAGPGTTDRAAGAERAL</sequence>
<evidence type="ECO:0000313" key="4">
    <source>
        <dbReference type="Proteomes" id="UP001501747"/>
    </source>
</evidence>
<organism evidence="3 4">
    <name type="scientific">Allokutzneria multivorans</name>
    <dbReference type="NCBI Taxonomy" id="1142134"/>
    <lineage>
        <taxon>Bacteria</taxon>
        <taxon>Bacillati</taxon>
        <taxon>Actinomycetota</taxon>
        <taxon>Actinomycetes</taxon>
        <taxon>Pseudonocardiales</taxon>
        <taxon>Pseudonocardiaceae</taxon>
        <taxon>Allokutzneria</taxon>
    </lineage>
</organism>
<gene>
    <name evidence="3" type="ORF">GCM10022247_40780</name>
</gene>
<evidence type="ECO:0000256" key="1">
    <source>
        <dbReference type="SAM" id="MobiDB-lite"/>
    </source>
</evidence>
<dbReference type="EMBL" id="BAABAL010000016">
    <property type="protein sequence ID" value="GAA4013820.1"/>
    <property type="molecule type" value="Genomic_DNA"/>
</dbReference>